<sequence length="237" mass="25507">MLSTSHTVLAQAPGPHSAFTGAANVPAVICAANQHHRQRAAIERHIANGFRIAYQASITEFMPLLVGLGGHKIEAALGIRSGRAPMFVETYFDTSLPEALSEHGLNCPRHRLAEIGNLYSASSRYTMALLLLTATALFQQRISVLVFTATDALQRMMARSGLMLHYLTPADESKLLNATAGNASQHWGSYYQTHPQVVAVKVADIIQLTLDNPSLRASFSPFASLSAVLSAELGAQL</sequence>
<dbReference type="Pfam" id="PF12261">
    <property type="entry name" value="T_hemolysin"/>
    <property type="match status" value="1"/>
</dbReference>
<evidence type="ECO:0000313" key="2">
    <source>
        <dbReference type="Proteomes" id="UP001218788"/>
    </source>
</evidence>
<name>A0ABT5KYJ9_9ALTE</name>
<protein>
    <submittedName>
        <fullName evidence="1">Thermostable hemolysin</fullName>
    </submittedName>
</protein>
<proteinExistence type="predicted"/>
<comment type="caution">
    <text evidence="1">The sequence shown here is derived from an EMBL/GenBank/DDBJ whole genome shotgun (WGS) entry which is preliminary data.</text>
</comment>
<keyword evidence="2" id="KW-1185">Reference proteome</keyword>
<dbReference type="InterPro" id="IPR022050">
    <property type="entry name" value="T_hemolysin"/>
</dbReference>
<gene>
    <name evidence="1" type="ORF">OIK42_00775</name>
</gene>
<evidence type="ECO:0000313" key="1">
    <source>
        <dbReference type="EMBL" id="MDC8829281.1"/>
    </source>
</evidence>
<dbReference type="RefSeq" id="WP_273637650.1">
    <property type="nucleotide sequence ID" value="NZ_JAQQXP010000001.1"/>
</dbReference>
<dbReference type="EMBL" id="JAQQXP010000001">
    <property type="protein sequence ID" value="MDC8829281.1"/>
    <property type="molecule type" value="Genomic_DNA"/>
</dbReference>
<organism evidence="1 2">
    <name type="scientific">Alteromonas gilva</name>
    <dbReference type="NCBI Taxonomy" id="2987522"/>
    <lineage>
        <taxon>Bacteria</taxon>
        <taxon>Pseudomonadati</taxon>
        <taxon>Pseudomonadota</taxon>
        <taxon>Gammaproteobacteria</taxon>
        <taxon>Alteromonadales</taxon>
        <taxon>Alteromonadaceae</taxon>
        <taxon>Alteromonas/Salinimonas group</taxon>
        <taxon>Alteromonas</taxon>
    </lineage>
</organism>
<dbReference type="Proteomes" id="UP001218788">
    <property type="component" value="Unassembled WGS sequence"/>
</dbReference>
<reference evidence="1 2" key="1">
    <citation type="submission" date="2022-10" db="EMBL/GenBank/DDBJ databases">
        <title>Alteromonas sp. chi3 Genome sequencing.</title>
        <authorList>
            <person name="Park S."/>
        </authorList>
    </citation>
    <scope>NUCLEOTIDE SEQUENCE [LARGE SCALE GENOMIC DNA]</scope>
    <source>
        <strain evidence="2">chi3</strain>
    </source>
</reference>
<accession>A0ABT5KYJ9</accession>